<protein>
    <recommendedName>
        <fullName evidence="1">AB hydrolase-1 domain-containing protein</fullName>
    </recommendedName>
</protein>
<dbReference type="RefSeq" id="WP_162657939.1">
    <property type="nucleotide sequence ID" value="NZ_LR593887.1"/>
</dbReference>
<evidence type="ECO:0000313" key="3">
    <source>
        <dbReference type="Proteomes" id="UP000464378"/>
    </source>
</evidence>
<reference evidence="2" key="1">
    <citation type="submission" date="2019-04" db="EMBL/GenBank/DDBJ databases">
        <authorList>
            <consortium name="Science for Life Laboratories"/>
        </authorList>
    </citation>
    <scope>NUCLEOTIDE SEQUENCE</scope>
    <source>
        <strain evidence="2">MBLW1</strain>
    </source>
</reference>
<dbReference type="KEGG" id="tim:GMBLW1_11560"/>
<name>A0A6C2YN42_9BACT</name>
<dbReference type="Proteomes" id="UP000464378">
    <property type="component" value="Chromosome"/>
</dbReference>
<dbReference type="PANTHER" id="PTHR43689">
    <property type="entry name" value="HYDROLASE"/>
    <property type="match status" value="1"/>
</dbReference>
<dbReference type="EMBL" id="LR593887">
    <property type="protein sequence ID" value="VTS02500.1"/>
    <property type="molecule type" value="Genomic_DNA"/>
</dbReference>
<proteinExistence type="predicted"/>
<feature type="domain" description="AB hydrolase-1" evidence="1">
    <location>
        <begin position="53"/>
        <end position="177"/>
    </location>
</feature>
<dbReference type="EMBL" id="LR586016">
    <property type="protein sequence ID" value="VIP02804.1"/>
    <property type="molecule type" value="Genomic_DNA"/>
</dbReference>
<dbReference type="PANTHER" id="PTHR43689:SF8">
    <property type="entry name" value="ALPHA_BETA-HYDROLASES SUPERFAMILY PROTEIN"/>
    <property type="match status" value="1"/>
</dbReference>
<keyword evidence="2" id="KW-0012">Acyltransferase</keyword>
<accession>A0A6C2YN42</accession>
<dbReference type="SUPFAM" id="SSF53474">
    <property type="entry name" value="alpha/beta-Hydrolases"/>
    <property type="match status" value="1"/>
</dbReference>
<keyword evidence="2" id="KW-0378">Hydrolase</keyword>
<organism evidence="2">
    <name type="scientific">Tuwongella immobilis</name>
    <dbReference type="NCBI Taxonomy" id="692036"/>
    <lineage>
        <taxon>Bacteria</taxon>
        <taxon>Pseudomonadati</taxon>
        <taxon>Planctomycetota</taxon>
        <taxon>Planctomycetia</taxon>
        <taxon>Gemmatales</taxon>
        <taxon>Gemmataceae</taxon>
        <taxon>Tuwongella</taxon>
    </lineage>
</organism>
<dbReference type="Pfam" id="PF12697">
    <property type="entry name" value="Abhydrolase_6"/>
    <property type="match status" value="1"/>
</dbReference>
<keyword evidence="2" id="KW-0808">Transferase</keyword>
<dbReference type="InterPro" id="IPR000073">
    <property type="entry name" value="AB_hydrolase_1"/>
</dbReference>
<evidence type="ECO:0000313" key="2">
    <source>
        <dbReference type="EMBL" id="VIP02804.1"/>
    </source>
</evidence>
<dbReference type="InParanoid" id="A0A6C2YN42"/>
<dbReference type="AlphaFoldDB" id="A0A6C2YN42"/>
<dbReference type="GO" id="GO:0016787">
    <property type="term" value="F:hydrolase activity"/>
    <property type="evidence" value="ECO:0007669"/>
    <property type="project" value="UniProtKB-KW"/>
</dbReference>
<keyword evidence="3" id="KW-1185">Reference proteome</keyword>
<evidence type="ECO:0000259" key="1">
    <source>
        <dbReference type="Pfam" id="PF12697"/>
    </source>
</evidence>
<dbReference type="GO" id="GO:0016746">
    <property type="term" value="F:acyltransferase activity"/>
    <property type="evidence" value="ECO:0007669"/>
    <property type="project" value="UniProtKB-KW"/>
</dbReference>
<sequence length="269" mass="28934">MDEIESIWRTFLTPPATREMQREADLAQSARQMTVAHEEMQIQAYSWGSGPRVMLVHGWGSRATHYFALIPMLVEMGFEVVAFDAPAHGRSTGDICSAPAISRALVAVVNSSGPVDAIVGHSLGGLSASMAIFRGMLVRRAVFLAPCCDIAPSVIDFASRSGMSAEGQAEFVRIFRTEFDGQLGSIGDLLAGKSLPMLLLHDPDDPDTPFHLTESLGKSRPDAVLQPLAGAGHRGIMRHKSMLAAVGDFLRPLRDESNPPHAFGEEKGG</sequence>
<dbReference type="InterPro" id="IPR029058">
    <property type="entry name" value="AB_hydrolase_fold"/>
</dbReference>
<gene>
    <name evidence="2" type="ORF">GMBLW1_11560</name>
</gene>
<dbReference type="Gene3D" id="3.40.50.1820">
    <property type="entry name" value="alpha/beta hydrolase"/>
    <property type="match status" value="1"/>
</dbReference>